<dbReference type="Proteomes" id="UP000294134">
    <property type="component" value="Segment"/>
</dbReference>
<protein>
    <submittedName>
        <fullName evidence="1">Uncharacterized protein</fullName>
    </submittedName>
</protein>
<dbReference type="EMBL" id="MK552327">
    <property type="protein sequence ID" value="QBJ02878.1"/>
    <property type="molecule type" value="Genomic_DNA"/>
</dbReference>
<keyword evidence="2" id="KW-1185">Reference proteome</keyword>
<sequence>MNDLAGAFERNKLRNFQASSKLEGIDLIKDIDPAVLQIAGTQISQGLFVQHIEDRINSLVELGTGAGSIECVRTGVRLVLDTIDECNMLLLDEANEPINPPHETVDFSLVAYWDIHCADINS</sequence>
<proteinExistence type="predicted"/>
<organism evidence="1 2">
    <name type="scientific">Pseudomonas phage Psa21</name>
    <dbReference type="NCBI Taxonomy" id="2530023"/>
    <lineage>
        <taxon>Viruses</taxon>
        <taxon>Duplodnaviria</taxon>
        <taxon>Heunggongvirae</taxon>
        <taxon>Uroviricota</taxon>
        <taxon>Caudoviricetes</taxon>
        <taxon>Chimalliviridae</taxon>
        <taxon>Tepukevirus</taxon>
        <taxon>Tepukevirus Psa21</taxon>
    </lineage>
</organism>
<dbReference type="Pfam" id="PF10832">
    <property type="entry name" value="YhfG"/>
    <property type="match status" value="1"/>
</dbReference>
<dbReference type="InterPro" id="IPR022541">
    <property type="entry name" value="YhfG"/>
</dbReference>
<accession>A0A481W580</accession>
<evidence type="ECO:0000313" key="1">
    <source>
        <dbReference type="EMBL" id="QBJ02878.1"/>
    </source>
</evidence>
<reference evidence="1 2" key="1">
    <citation type="submission" date="2019-02" db="EMBL/GenBank/DDBJ databases">
        <authorList>
            <person name="Frampton R.A."/>
            <person name="Wojtus J.K."/>
            <person name="Fineran P.C."/>
            <person name="Hendrickson H.L."/>
        </authorList>
    </citation>
    <scope>NUCLEOTIDE SEQUENCE [LARGE SCALE GENOMIC DNA]</scope>
</reference>
<gene>
    <name evidence="1" type="ORF">PSA21_352</name>
</gene>
<name>A0A481W580_9CAUD</name>
<evidence type="ECO:0000313" key="2">
    <source>
        <dbReference type="Proteomes" id="UP000294134"/>
    </source>
</evidence>